<dbReference type="HOGENOM" id="CLU_098288_0_0_4"/>
<dbReference type="STRING" id="543728.Vapar_3804"/>
<dbReference type="eggNOG" id="ENOG5032S4K">
    <property type="taxonomic scope" value="Bacteria"/>
</dbReference>
<reference evidence="1" key="1">
    <citation type="submission" date="2009-06" db="EMBL/GenBank/DDBJ databases">
        <title>Complete sequence of chromosome 1 of Variovorax paradoxus S110.</title>
        <authorList>
            <consortium name="US DOE Joint Genome Institute"/>
            <person name="Lucas S."/>
            <person name="Copeland A."/>
            <person name="Lapidus A."/>
            <person name="Glavina del Rio T."/>
            <person name="Tice H."/>
            <person name="Bruce D."/>
            <person name="Goodwin L."/>
            <person name="Pitluck S."/>
            <person name="Chertkov O."/>
            <person name="Brettin T."/>
            <person name="Detter J.C."/>
            <person name="Han C."/>
            <person name="Larimer F."/>
            <person name="Land M."/>
            <person name="Hauser L."/>
            <person name="Kyrpides N."/>
            <person name="Ovchinnikova G."/>
            <person name="Orwin P."/>
            <person name="Leadbetter J.R."/>
            <person name="Spain J.C."/>
            <person name="Han J.I."/>
        </authorList>
    </citation>
    <scope>NUCLEOTIDE SEQUENCE</scope>
    <source>
        <strain evidence="1">S110</strain>
    </source>
</reference>
<name>C5CUY2_VARPS</name>
<dbReference type="EMBL" id="CP001635">
    <property type="protein sequence ID" value="ACS20418.1"/>
    <property type="molecule type" value="Genomic_DNA"/>
</dbReference>
<dbReference type="AlphaFoldDB" id="C5CUY2"/>
<proteinExistence type="predicted"/>
<dbReference type="KEGG" id="vap:Vapar_3804"/>
<protein>
    <submittedName>
        <fullName evidence="1">Uncharacterized protein</fullName>
    </submittedName>
</protein>
<evidence type="ECO:0000313" key="1">
    <source>
        <dbReference type="EMBL" id="ACS20418.1"/>
    </source>
</evidence>
<sequence length="247" mass="27523">MKHLDWQYELHVFGTSKKALSLEDFAELAKKLAGLLGSRDHVHFGALRDGSAKLLAKVEEPALQAVEVQLLRAKNDEGPAAGKVVNLNEYLGLKGWRAELKNSQGGVVLNFPGALNKPTPEPVQTVHQNDSLVGQVIKIGGRDETVPMTIKTPDGAFVDVTVKGREQAKKLAQHLFGNDVKLTGNATWTRDEEGHWSCSDMEVLSFEELETTSLVDLFESLRQVPDNHWHQVEDPIAEWKKQHREDH</sequence>
<dbReference type="OrthoDB" id="7027554at2"/>
<accession>C5CUY2</accession>
<gene>
    <name evidence="1" type="ordered locus">Vapar_3804</name>
</gene>
<organism evidence="1">
    <name type="scientific">Variovorax paradoxus (strain S110)</name>
    <dbReference type="NCBI Taxonomy" id="543728"/>
    <lineage>
        <taxon>Bacteria</taxon>
        <taxon>Pseudomonadati</taxon>
        <taxon>Pseudomonadota</taxon>
        <taxon>Betaproteobacteria</taxon>
        <taxon>Burkholderiales</taxon>
        <taxon>Comamonadaceae</taxon>
        <taxon>Variovorax</taxon>
    </lineage>
</organism>